<dbReference type="InterPro" id="IPR029460">
    <property type="entry name" value="DNAPol_HHH"/>
</dbReference>
<dbReference type="InterPro" id="IPR012337">
    <property type="entry name" value="RNaseH-like_sf"/>
</dbReference>
<dbReference type="Gene3D" id="6.10.140.1510">
    <property type="match status" value="1"/>
</dbReference>
<dbReference type="Gene3D" id="3.20.20.140">
    <property type="entry name" value="Metal-dependent hydrolases"/>
    <property type="match status" value="1"/>
</dbReference>
<keyword evidence="9 13" id="KW-0269">Exonuclease</keyword>
<dbReference type="InterPro" id="IPR004805">
    <property type="entry name" value="DnaE2/DnaE/PolC"/>
</dbReference>
<dbReference type="Gene3D" id="2.40.50.140">
    <property type="entry name" value="Nucleic acid-binding proteins"/>
    <property type="match status" value="1"/>
</dbReference>
<evidence type="ECO:0000256" key="12">
    <source>
        <dbReference type="ARBA" id="ARBA00049244"/>
    </source>
</evidence>
<evidence type="ECO:0000256" key="8">
    <source>
        <dbReference type="ARBA" id="ARBA00022801"/>
    </source>
</evidence>
<dbReference type="EMBL" id="AFZE01000001">
    <property type="protein sequence ID" value="EHL16783.1"/>
    <property type="molecule type" value="Genomic_DNA"/>
</dbReference>
<dbReference type="Pfam" id="PF17657">
    <property type="entry name" value="DNA_pol3_finger"/>
    <property type="match status" value="1"/>
</dbReference>
<comment type="function">
    <text evidence="1 13">Required for replicative DNA synthesis. This DNA polymerase also exhibits 3' to 5' exonuclease activity.</text>
</comment>
<dbReference type="PANTHER" id="PTHR32294">
    <property type="entry name" value="DNA POLYMERASE III SUBUNIT ALPHA"/>
    <property type="match status" value="1"/>
</dbReference>
<sequence>MSNIFPNYIVIEQIKYHKKLNKIEIYVTSDDFIKEEIIVEKTAQIKEKLSLNELEIISSYKISSDDTDKLKRYENILRVRINETFPSTKELNGHLLINYNKENNCYDITIVKSAIYNLLMKKDAKNVLNKIIKNQINLDITANIILDEEEIDMQEYEKNQELENTNITANLINMKEVKQEKQKTQDAPKKVEIKGESVPISQIKGEFDNVIITGEVFNVEKKVLKNNKTMITFIIGDDTDAIYCKRFINEKNGDSDMLSNGQYIKASGKVEYDQYKKDFMMNVQKSQELIKIVKKDLSPEKMVELHSHTTMSQMDGLTSVKELIKRIKGYGHTAIGVADHAVVQAYPEIMEVANKQGIKPIYGCEFYITEDTQEHIKVRKTADFNDEYVVFDIETTGFSNKNDAITEIGAVKIKNCEIVDTFSQLINPKRPIPEKIQKLTGITDELVVDKPFIEEVLPNFLEFCSGSVLVAHNSDFDTGFIREKSFEQKLDYDFDAIDTLVLSRLIMTELKNHKLNTIAKELDISLENHHRAVDDATATAHIFLKFIEKLKNMDIENFNDINNKIKSIDVSKIRPTNAVVIAKNQTGIKDLYKLVSLAHIKYLQGTTPTLPKSELKALRENLFIGSGFYESDIFSAILSNNSIEEIENLVDFYDYIEINPATTMRGLVIEGRVKDFDEIKDINKKILDIAQRKNKIVIASSNSHYLDEKEQLYRKILKASIKKRDENANDDLQLRTTDEMLEEFSYLGEDIARKIVIENTNKIAEMIEEVIPVPEGTFPPIIEGSDVELREMCYKKAKRIYSDNLPEIVEKRLEKELNSIITNGYAVMYIIAQKLVTKSLSDGYLVGSRGSVGSSLAAYMSDITEVNALPPHYICPKCKHSEFITDGSYATGADMLDKNCPVCSEKYIKDGFDIPFETFLGFEGDKEPDIDLNFAGEYQPNAHKYTQELFGEDYVYRAGTIGTVADKTAFGFIKKYEEIYNEKFSIPYIEILQNYCVGVKRTSGQHPGGVMVVPDYKDIYDFSPIQYPANDKKSGTLTTHFDYHSISGRILKLDILGHDGPSIIKQLEEFTNTNGTDVPLDDKATMELFSGTKSLGCSLEEIDCITGTLGIPEFGTKFVRQMLIDTKPTTLGELIRISGLSHGTLVWVGNAQDLVRNNIATLKEVICTRDDIMNYLILKGLKPKTSFKIMENVRKGKGLTEEYEKDMVDNKVPDWYIDSCKKIQYMFPKAHAAAYVMLSFRIAYYKIYYPSAFYATYFTTKVLDFNANIISKGKEEILKKIKEINMLGKSATTKEQGLLSVLEVAYEMYQRGIKLKKVDLYKSDAKKFKLDESGDLIPPFLSIQGLGDVVAEKIYQEGRIREFISIEDLKNRTGISKTVVQELIDSGCIDSLSATNQITFGF</sequence>
<dbReference type="PATRIC" id="fig|796937.3.peg.26"/>
<feature type="domain" description="Exonuclease" evidence="14">
    <location>
        <begin position="387"/>
        <end position="552"/>
    </location>
</feature>
<keyword evidence="8 13" id="KW-0378">Hydrolase</keyword>
<keyword evidence="3 13" id="KW-0963">Cytoplasm</keyword>
<protein>
    <recommendedName>
        <fullName evidence="13">DNA polymerase III PolC-type</fullName>
        <shortName evidence="13">PolIII</shortName>
        <ecNumber evidence="13">2.7.7.7</ecNumber>
    </recommendedName>
</protein>
<dbReference type="GO" id="GO:0003887">
    <property type="term" value="F:DNA-directed DNA polymerase activity"/>
    <property type="evidence" value="ECO:0007669"/>
    <property type="project" value="UniProtKB-UniRule"/>
</dbReference>
<evidence type="ECO:0000256" key="1">
    <source>
        <dbReference type="ARBA" id="ARBA00003452"/>
    </source>
</evidence>
<dbReference type="InterPro" id="IPR004013">
    <property type="entry name" value="PHP_dom"/>
</dbReference>
<dbReference type="InterPro" id="IPR012340">
    <property type="entry name" value="NA-bd_OB-fold"/>
</dbReference>
<evidence type="ECO:0000259" key="14">
    <source>
        <dbReference type="SMART" id="SM00479"/>
    </source>
</evidence>
<evidence type="ECO:0000256" key="9">
    <source>
        <dbReference type="ARBA" id="ARBA00022839"/>
    </source>
</evidence>
<evidence type="ECO:0000313" key="16">
    <source>
        <dbReference type="EMBL" id="EHL16783.1"/>
    </source>
</evidence>
<feature type="domain" description="Polymerase/histidinol phosphatase N-terminal" evidence="15">
    <location>
        <begin position="303"/>
        <end position="370"/>
    </location>
</feature>
<comment type="similarity">
    <text evidence="13">Belongs to the DNA polymerase type-C family. PolC subfamily.</text>
</comment>
<gene>
    <name evidence="13" type="primary">polC</name>
    <name evidence="16" type="ORF">HMPREF9629_00025</name>
</gene>
<evidence type="ECO:0000256" key="10">
    <source>
        <dbReference type="ARBA" id="ARBA00022932"/>
    </source>
</evidence>
<dbReference type="Proteomes" id="UP000006437">
    <property type="component" value="Unassembled WGS sequence"/>
</dbReference>
<dbReference type="GO" id="GO:0005737">
    <property type="term" value="C:cytoplasm"/>
    <property type="evidence" value="ECO:0007669"/>
    <property type="project" value="UniProtKB-SubCell"/>
</dbReference>
<keyword evidence="10 13" id="KW-0239">DNA-directed DNA polymerase</keyword>
<dbReference type="Pfam" id="PF01336">
    <property type="entry name" value="tRNA_anti-codon"/>
    <property type="match status" value="1"/>
</dbReference>
<evidence type="ECO:0000256" key="7">
    <source>
        <dbReference type="ARBA" id="ARBA00022722"/>
    </source>
</evidence>
<evidence type="ECO:0000256" key="3">
    <source>
        <dbReference type="ARBA" id="ARBA00022490"/>
    </source>
</evidence>
<dbReference type="Pfam" id="PF07733">
    <property type="entry name" value="DNA_pol3_alpha"/>
    <property type="match status" value="2"/>
</dbReference>
<dbReference type="SUPFAM" id="SSF50249">
    <property type="entry name" value="Nucleic acid-binding proteins"/>
    <property type="match status" value="1"/>
</dbReference>
<evidence type="ECO:0000256" key="2">
    <source>
        <dbReference type="ARBA" id="ARBA00004496"/>
    </source>
</evidence>
<evidence type="ECO:0000313" key="17">
    <source>
        <dbReference type="Proteomes" id="UP000006437"/>
    </source>
</evidence>
<dbReference type="CDD" id="cd04484">
    <property type="entry name" value="polC_OBF"/>
    <property type="match status" value="1"/>
</dbReference>
<dbReference type="HAMAP" id="MF_00356">
    <property type="entry name" value="DNApol_PolC"/>
    <property type="match status" value="1"/>
</dbReference>
<dbReference type="InterPro" id="IPR013520">
    <property type="entry name" value="Ribonucl_H"/>
</dbReference>
<comment type="caution">
    <text evidence="16">The sequence shown here is derived from an EMBL/GenBank/DDBJ whole genome shotgun (WGS) entry which is preliminary data.</text>
</comment>
<dbReference type="InterPro" id="IPR003141">
    <property type="entry name" value="Pol/His_phosphatase_N"/>
</dbReference>
<evidence type="ECO:0000256" key="13">
    <source>
        <dbReference type="HAMAP-Rule" id="MF_00356"/>
    </source>
</evidence>
<dbReference type="InterPro" id="IPR011708">
    <property type="entry name" value="DNA_pol3_alpha_NTPase_dom"/>
</dbReference>
<reference evidence="16 17" key="1">
    <citation type="submission" date="2011-08" db="EMBL/GenBank/DDBJ databases">
        <title>The Genome Sequence of Eubacteriaceae bacterium ACC19a.</title>
        <authorList>
            <consortium name="The Broad Institute Genome Sequencing Platform"/>
            <person name="Earl A."/>
            <person name="Ward D."/>
            <person name="Feldgarden M."/>
            <person name="Gevers D."/>
            <person name="Sizova M."/>
            <person name="Hazen A."/>
            <person name="Epstein S."/>
            <person name="Young S.K."/>
            <person name="Zeng Q."/>
            <person name="Gargeya S."/>
            <person name="Fitzgerald M."/>
            <person name="Haas B."/>
            <person name="Abouelleil A."/>
            <person name="Alvarado L."/>
            <person name="Arachchi H.M."/>
            <person name="Berlin A."/>
            <person name="Brown A."/>
            <person name="Chapman S.B."/>
            <person name="Chen Z."/>
            <person name="Dunbar C."/>
            <person name="Freedman E."/>
            <person name="Gearin G."/>
            <person name="Gellesch M."/>
            <person name="Goldberg J."/>
            <person name="Griggs A."/>
            <person name="Gujja S."/>
            <person name="Heiman D."/>
            <person name="Howarth C."/>
            <person name="Larson L."/>
            <person name="Lui A."/>
            <person name="MacDonald P.J.P."/>
            <person name="Montmayeur A."/>
            <person name="Murphy C."/>
            <person name="Neiman D."/>
            <person name="Pearson M."/>
            <person name="Priest M."/>
            <person name="Roberts A."/>
            <person name="Saif S."/>
            <person name="Shea T."/>
            <person name="Shenoy N."/>
            <person name="Sisk P."/>
            <person name="Stolte C."/>
            <person name="Sykes S."/>
            <person name="Wortman J."/>
            <person name="Nusbaum C."/>
            <person name="Birren B."/>
        </authorList>
    </citation>
    <scope>NUCLEOTIDE SEQUENCE [LARGE SCALE GENOMIC DNA]</scope>
    <source>
        <strain evidence="16 17">ACC19a</strain>
    </source>
</reference>
<dbReference type="InterPro" id="IPR004365">
    <property type="entry name" value="NA-bd_OB_tRNA"/>
</dbReference>
<dbReference type="Gene3D" id="3.30.1900.20">
    <property type="match status" value="2"/>
</dbReference>
<dbReference type="InterPro" id="IPR044923">
    <property type="entry name" value="PolC_middle_finger_sf"/>
</dbReference>
<evidence type="ECO:0000256" key="11">
    <source>
        <dbReference type="ARBA" id="ARBA00025611"/>
    </source>
</evidence>
<evidence type="ECO:0000256" key="5">
    <source>
        <dbReference type="ARBA" id="ARBA00022695"/>
    </source>
</evidence>
<dbReference type="GO" id="GO:0008408">
    <property type="term" value="F:3'-5' exonuclease activity"/>
    <property type="evidence" value="ECO:0007669"/>
    <property type="project" value="UniProtKB-UniRule"/>
</dbReference>
<dbReference type="Gene3D" id="1.10.150.700">
    <property type="entry name" value="PolC, middle finger domain"/>
    <property type="match status" value="1"/>
</dbReference>
<comment type="subcellular location">
    <subcellularLocation>
        <location evidence="2 13">Cytoplasm</location>
    </subcellularLocation>
</comment>
<keyword evidence="4 13" id="KW-0808">Transferase</keyword>
<dbReference type="GO" id="GO:0006261">
    <property type="term" value="P:DNA-templated DNA replication"/>
    <property type="evidence" value="ECO:0007669"/>
    <property type="project" value="UniProtKB-UniRule"/>
</dbReference>
<keyword evidence="6 13" id="KW-0235">DNA replication</keyword>
<name>G9WXD6_9FIRM</name>
<dbReference type="InterPro" id="IPR006308">
    <property type="entry name" value="Pol_III_a_PolC-type_gram_pos"/>
</dbReference>
<keyword evidence="7 13" id="KW-0540">Nuclease</keyword>
<evidence type="ECO:0000259" key="15">
    <source>
        <dbReference type="SMART" id="SM00481"/>
    </source>
</evidence>
<dbReference type="Pfam" id="PF02811">
    <property type="entry name" value="PHP"/>
    <property type="match status" value="1"/>
</dbReference>
<comment type="function">
    <text evidence="11">DNA polymerase III is a complex, multichain enzyme responsible for most of the replicative synthesis in bacteria. This DNA polymerase also exhibits 3' to 5' exonuclease activity. The alpha chain is the DNA polymerase.</text>
</comment>
<dbReference type="Gene3D" id="1.10.150.870">
    <property type="match status" value="1"/>
</dbReference>
<dbReference type="Gene3D" id="3.30.420.10">
    <property type="entry name" value="Ribonuclease H-like superfamily/Ribonuclease H"/>
    <property type="match status" value="1"/>
</dbReference>
<dbReference type="RefSeq" id="WP_009524262.1">
    <property type="nucleotide sequence ID" value="NZ_JH414546.1"/>
</dbReference>
<dbReference type="NCBIfam" id="TIGR01405">
    <property type="entry name" value="polC_Gram_pos"/>
    <property type="match status" value="1"/>
</dbReference>
<dbReference type="NCBIfam" id="TIGR00573">
    <property type="entry name" value="dnaq"/>
    <property type="match status" value="1"/>
</dbReference>
<accession>G9WXD6</accession>
<proteinExistence type="inferred from homology"/>
<dbReference type="SMART" id="SM00479">
    <property type="entry name" value="EXOIII"/>
    <property type="match status" value="1"/>
</dbReference>
<evidence type="ECO:0000256" key="6">
    <source>
        <dbReference type="ARBA" id="ARBA00022705"/>
    </source>
</evidence>
<dbReference type="NCBIfam" id="NF001688">
    <property type="entry name" value="PRK00448.1"/>
    <property type="match status" value="1"/>
</dbReference>
<dbReference type="SUPFAM" id="SSF53098">
    <property type="entry name" value="Ribonuclease H-like"/>
    <property type="match status" value="1"/>
</dbReference>
<comment type="catalytic activity">
    <reaction evidence="12 13">
        <text>DNA(n) + a 2'-deoxyribonucleoside 5'-triphosphate = DNA(n+1) + diphosphate</text>
        <dbReference type="Rhea" id="RHEA:22508"/>
        <dbReference type="Rhea" id="RHEA-COMP:17339"/>
        <dbReference type="Rhea" id="RHEA-COMP:17340"/>
        <dbReference type="ChEBI" id="CHEBI:33019"/>
        <dbReference type="ChEBI" id="CHEBI:61560"/>
        <dbReference type="ChEBI" id="CHEBI:173112"/>
        <dbReference type="EC" id="2.7.7.7"/>
    </reaction>
</comment>
<keyword evidence="5 13" id="KW-0548">Nucleotidyltransferase</keyword>
<dbReference type="InterPro" id="IPR036397">
    <property type="entry name" value="RNaseH_sf"/>
</dbReference>
<dbReference type="GO" id="GO:0003677">
    <property type="term" value="F:DNA binding"/>
    <property type="evidence" value="ECO:0007669"/>
    <property type="project" value="UniProtKB-UniRule"/>
</dbReference>
<dbReference type="HOGENOM" id="CLU_003297_2_0_9"/>
<dbReference type="InterPro" id="IPR006054">
    <property type="entry name" value="DnaQ"/>
</dbReference>
<evidence type="ECO:0000256" key="4">
    <source>
        <dbReference type="ARBA" id="ARBA00022679"/>
    </source>
</evidence>
<dbReference type="FunFam" id="3.30.420.10:FF:000045">
    <property type="entry name" value="3'-5' exonuclease DinG"/>
    <property type="match status" value="1"/>
</dbReference>
<dbReference type="Pfam" id="PF00929">
    <property type="entry name" value="RNase_T"/>
    <property type="match status" value="1"/>
</dbReference>
<dbReference type="CDD" id="cd07435">
    <property type="entry name" value="PHP_PolIIIA_POLC"/>
    <property type="match status" value="1"/>
</dbReference>
<organism evidence="16 17">
    <name type="scientific">Peptoanaerobacter stomatis</name>
    <dbReference type="NCBI Taxonomy" id="796937"/>
    <lineage>
        <taxon>Bacteria</taxon>
        <taxon>Bacillati</taxon>
        <taxon>Bacillota</taxon>
        <taxon>Clostridia</taxon>
        <taxon>Peptostreptococcales</taxon>
        <taxon>Filifactoraceae</taxon>
        <taxon>Peptoanaerobacter</taxon>
    </lineage>
</organism>
<dbReference type="SMART" id="SM00481">
    <property type="entry name" value="POLIIIAc"/>
    <property type="match status" value="1"/>
</dbReference>
<dbReference type="EC" id="2.7.7.7" evidence="13"/>
<dbReference type="PANTHER" id="PTHR32294:SF5">
    <property type="entry name" value="DNA POLYMERASE III POLC-TYPE"/>
    <property type="match status" value="1"/>
</dbReference>
<dbReference type="Pfam" id="PF14579">
    <property type="entry name" value="HHH_6"/>
    <property type="match status" value="1"/>
</dbReference>
<dbReference type="InterPro" id="IPR040982">
    <property type="entry name" value="DNA_pol3_finger"/>
</dbReference>